<sequence length="276" mass="31156">MLPGEFLTDLPRISFVLLVISAGVLAEPRILVSRAEEEYLSCLFYGGQNCDLHLVDLNRMNHLGALNGFADFNRRRSLPAWREPVQDKDVRASGNIVTASFYIEAQCPDTTRFVHSQLWQAWQKLSSSNRIQWILVPFGKAQCLLQSNNDFSCHCQHGPNECEINQLMNCAIEQLRYPTRYMPLINCIQGRANLLDARKQCLDGQHITSVSRLLDCASGPEGRRLLARAGQLTMQLQPPLTFVPWITLDGIRSVDAMYDLTENLCNSLIPPPPQCL</sequence>
<dbReference type="GO" id="GO:0016671">
    <property type="term" value="F:oxidoreductase activity, acting on a sulfur group of donors, disulfide as acceptor"/>
    <property type="evidence" value="ECO:0007669"/>
    <property type="project" value="InterPro"/>
</dbReference>
<dbReference type="AlphaFoldDB" id="A0A183VC80"/>
<dbReference type="InterPro" id="IPR004911">
    <property type="entry name" value="Interferon-induced_GILT"/>
</dbReference>
<dbReference type="PANTHER" id="PTHR13234">
    <property type="entry name" value="GAMMA-INTERFERON INDUCIBLE LYSOSOMAL THIOL REDUCTASE GILT"/>
    <property type="match status" value="1"/>
</dbReference>
<evidence type="ECO:0000313" key="5">
    <source>
        <dbReference type="WBParaSite" id="TCNE_0001835401-mRNA-1"/>
    </source>
</evidence>
<gene>
    <name evidence="3" type="ORF">TCNE_LOCUS18351</name>
</gene>
<dbReference type="WBParaSite" id="TCNE_0001835401-mRNA-1">
    <property type="protein sequence ID" value="TCNE_0001835401-mRNA-1"/>
    <property type="gene ID" value="TCNE_0001835401"/>
</dbReference>
<dbReference type="Proteomes" id="UP000050794">
    <property type="component" value="Unassembled WGS sequence"/>
</dbReference>
<dbReference type="Pfam" id="PF03227">
    <property type="entry name" value="GILT"/>
    <property type="match status" value="1"/>
</dbReference>
<proteinExistence type="inferred from homology"/>
<dbReference type="PANTHER" id="PTHR13234:SF70">
    <property type="entry name" value="GILT-LIKE PROTEIN C02D5.2"/>
    <property type="match status" value="1"/>
</dbReference>
<name>A0A183VC80_TOXCA</name>
<reference evidence="3 4" key="2">
    <citation type="submission" date="2018-11" db="EMBL/GenBank/DDBJ databases">
        <authorList>
            <consortium name="Pathogen Informatics"/>
        </authorList>
    </citation>
    <scope>NUCLEOTIDE SEQUENCE [LARGE SCALE GENOMIC DNA]</scope>
</reference>
<comment type="similarity">
    <text evidence="1">Belongs to the GILT family.</text>
</comment>
<evidence type="ECO:0000256" key="1">
    <source>
        <dbReference type="ARBA" id="ARBA00005679"/>
    </source>
</evidence>
<keyword evidence="4" id="KW-1185">Reference proteome</keyword>
<keyword evidence="2" id="KW-0325">Glycoprotein</keyword>
<dbReference type="EMBL" id="UYWY01025423">
    <property type="protein sequence ID" value="VDM49672.1"/>
    <property type="molecule type" value="Genomic_DNA"/>
</dbReference>
<evidence type="ECO:0000313" key="3">
    <source>
        <dbReference type="EMBL" id="VDM49672.1"/>
    </source>
</evidence>
<organism evidence="4 5">
    <name type="scientific">Toxocara canis</name>
    <name type="common">Canine roundworm</name>
    <dbReference type="NCBI Taxonomy" id="6265"/>
    <lineage>
        <taxon>Eukaryota</taxon>
        <taxon>Metazoa</taxon>
        <taxon>Ecdysozoa</taxon>
        <taxon>Nematoda</taxon>
        <taxon>Chromadorea</taxon>
        <taxon>Rhabditida</taxon>
        <taxon>Spirurina</taxon>
        <taxon>Ascaridomorpha</taxon>
        <taxon>Ascaridoidea</taxon>
        <taxon>Toxocaridae</taxon>
        <taxon>Toxocara</taxon>
    </lineage>
</organism>
<evidence type="ECO:0000256" key="2">
    <source>
        <dbReference type="ARBA" id="ARBA00023180"/>
    </source>
</evidence>
<reference evidence="5" key="1">
    <citation type="submission" date="2016-06" db="UniProtKB">
        <authorList>
            <consortium name="WormBaseParasite"/>
        </authorList>
    </citation>
    <scope>IDENTIFICATION</scope>
</reference>
<accession>A0A183VC80</accession>
<protein>
    <submittedName>
        <fullName evidence="5">GILT-like protein C02D5.2</fullName>
    </submittedName>
</protein>
<evidence type="ECO:0000313" key="4">
    <source>
        <dbReference type="Proteomes" id="UP000050794"/>
    </source>
</evidence>